<evidence type="ECO:0000313" key="4">
    <source>
        <dbReference type="EMBL" id="BDD10276.1"/>
    </source>
</evidence>
<dbReference type="Proteomes" id="UP001348817">
    <property type="component" value="Chromosome"/>
</dbReference>
<keyword evidence="2" id="KW-0378">Hydrolase</keyword>
<reference evidence="4 5" key="1">
    <citation type="submission" date="2021-12" db="EMBL/GenBank/DDBJ databases">
        <title>Genome sequencing of bacteria with rrn-lacking chromosome and rrn-plasmid.</title>
        <authorList>
            <person name="Anda M."/>
            <person name="Iwasaki W."/>
        </authorList>
    </citation>
    <scope>NUCLEOTIDE SEQUENCE [LARGE SCALE GENOMIC DNA]</scope>
    <source>
        <strain evidence="4 5">DSM 100852</strain>
    </source>
</reference>
<gene>
    <name evidence="4" type="primary">fjo29</name>
    <name evidence="4" type="ORF">FUAX_27080</name>
</gene>
<keyword evidence="5" id="KW-1185">Reference proteome</keyword>
<keyword evidence="1" id="KW-0479">Metal-binding</keyword>
<dbReference type="InterPro" id="IPR023696">
    <property type="entry name" value="Ureohydrolase_dom_sf"/>
</dbReference>
<evidence type="ECO:0000256" key="1">
    <source>
        <dbReference type="ARBA" id="ARBA00022723"/>
    </source>
</evidence>
<evidence type="ECO:0000256" key="3">
    <source>
        <dbReference type="PROSITE-ProRule" id="PRU00742"/>
    </source>
</evidence>
<dbReference type="Pfam" id="PF00491">
    <property type="entry name" value="Arginase"/>
    <property type="match status" value="1"/>
</dbReference>
<dbReference type="GO" id="GO:0008783">
    <property type="term" value="F:agmatinase activity"/>
    <property type="evidence" value="ECO:0007669"/>
    <property type="project" value="TreeGrafter"/>
</dbReference>
<dbReference type="InterPro" id="IPR006035">
    <property type="entry name" value="Ureohydrolase"/>
</dbReference>
<dbReference type="CDD" id="cd09988">
    <property type="entry name" value="Formimidoylglutamase"/>
    <property type="match status" value="1"/>
</dbReference>
<protein>
    <submittedName>
        <fullName evidence="4">Arginase</fullName>
    </submittedName>
</protein>
<comment type="similarity">
    <text evidence="3">Belongs to the arginase family.</text>
</comment>
<dbReference type="AlphaFoldDB" id="A0AAU9CMI6"/>
<proteinExistence type="inferred from homology"/>
<evidence type="ECO:0000313" key="5">
    <source>
        <dbReference type="Proteomes" id="UP001348817"/>
    </source>
</evidence>
<dbReference type="RefSeq" id="WP_338391845.1">
    <property type="nucleotide sequence ID" value="NZ_AP025314.1"/>
</dbReference>
<dbReference type="PROSITE" id="PS51409">
    <property type="entry name" value="ARGINASE_2"/>
    <property type="match status" value="1"/>
</dbReference>
<dbReference type="PANTHER" id="PTHR11358:SF26">
    <property type="entry name" value="GUANIDINO ACID HYDROLASE, MITOCHONDRIAL"/>
    <property type="match status" value="1"/>
</dbReference>
<dbReference type="SUPFAM" id="SSF52768">
    <property type="entry name" value="Arginase/deacetylase"/>
    <property type="match status" value="1"/>
</dbReference>
<sequence>MDLKLFFSPVDHDVCRGIDSPSDFYRNIDHYHDTFPEIGTFDIAIIGGVKNHADLVRTRLYRLKKSGRPYRIVDLGNLRYGVDHSQRLLILQEVCVYLLRNNVLPLVIGGSHDMSLGQFRAYSDLRKLVTVVNVDAFIDLDTEEEVPANRGFIGKMFADVSGSLFHYSHLAYQAYLNDTEVISALQGFAFDMIRLGVMREDLGEVEPVIRDADMMTFDLSSIRASDAPGTTNPQAFGLTGEEACKLCWYAGLNDKLSSVGFYEFDSDRDGDYHQTAQVVATMVWYFVEGFYHRKREANFQESDYTKYSVTMPVSPSVLVFYKSHYSDKWWMEIPSGSDERGKIVPCAYSDYKTATEGEVPERLLNVSVRFS</sequence>
<name>A0AAU9CMI6_9BACT</name>
<dbReference type="PANTHER" id="PTHR11358">
    <property type="entry name" value="ARGINASE/AGMATINASE"/>
    <property type="match status" value="1"/>
</dbReference>
<accession>A0AAU9CMI6</accession>
<dbReference type="GO" id="GO:0033389">
    <property type="term" value="P:putrescine biosynthetic process from arginine, via agmatine"/>
    <property type="evidence" value="ECO:0007669"/>
    <property type="project" value="TreeGrafter"/>
</dbReference>
<organism evidence="4 5">
    <name type="scientific">Fulvitalea axinellae</name>
    <dbReference type="NCBI Taxonomy" id="1182444"/>
    <lineage>
        <taxon>Bacteria</taxon>
        <taxon>Pseudomonadati</taxon>
        <taxon>Bacteroidota</taxon>
        <taxon>Cytophagia</taxon>
        <taxon>Cytophagales</taxon>
        <taxon>Persicobacteraceae</taxon>
        <taxon>Fulvitalea</taxon>
    </lineage>
</organism>
<dbReference type="KEGG" id="fax:FUAX_27080"/>
<evidence type="ECO:0000256" key="2">
    <source>
        <dbReference type="ARBA" id="ARBA00022801"/>
    </source>
</evidence>
<dbReference type="GO" id="GO:0046872">
    <property type="term" value="F:metal ion binding"/>
    <property type="evidence" value="ECO:0007669"/>
    <property type="project" value="UniProtKB-KW"/>
</dbReference>
<dbReference type="EMBL" id="AP025314">
    <property type="protein sequence ID" value="BDD10276.1"/>
    <property type="molecule type" value="Genomic_DNA"/>
</dbReference>
<dbReference type="Gene3D" id="3.40.800.10">
    <property type="entry name" value="Ureohydrolase domain"/>
    <property type="match status" value="1"/>
</dbReference>